<proteinExistence type="inferred from homology"/>
<dbReference type="InterPro" id="IPR002563">
    <property type="entry name" value="Flavin_Rdtase-like_dom"/>
</dbReference>
<dbReference type="Pfam" id="PF01613">
    <property type="entry name" value="Flavin_Reduct"/>
    <property type="match status" value="1"/>
</dbReference>
<name>A0A2A4GD41_9FLAO</name>
<evidence type="ECO:0000256" key="2">
    <source>
        <dbReference type="ARBA" id="ARBA00022630"/>
    </source>
</evidence>
<reference evidence="6 7" key="1">
    <citation type="submission" date="2017-04" db="EMBL/GenBank/DDBJ databases">
        <title>A new member of the family Flavobacteriaceae isolated from ascidians.</title>
        <authorList>
            <person name="Chen L."/>
        </authorList>
    </citation>
    <scope>NUCLEOTIDE SEQUENCE [LARGE SCALE GENOMIC DNA]</scope>
    <source>
        <strain evidence="6 7">HQA918</strain>
    </source>
</reference>
<comment type="cofactor">
    <cofactor evidence="1">
        <name>FMN</name>
        <dbReference type="ChEBI" id="CHEBI:58210"/>
    </cofactor>
</comment>
<dbReference type="InterPro" id="IPR012349">
    <property type="entry name" value="Split_barrel_FMN-bd"/>
</dbReference>
<keyword evidence="3" id="KW-0288">FMN</keyword>
<dbReference type="AlphaFoldDB" id="A0A2A4GD41"/>
<keyword evidence="2" id="KW-0285">Flavoprotein</keyword>
<evidence type="ECO:0000256" key="1">
    <source>
        <dbReference type="ARBA" id="ARBA00001917"/>
    </source>
</evidence>
<protein>
    <recommendedName>
        <fullName evidence="5">Flavin reductase like domain-containing protein</fullName>
    </recommendedName>
</protein>
<dbReference type="RefSeq" id="WP_097441416.1">
    <property type="nucleotide sequence ID" value="NZ_NBWU01000001.1"/>
</dbReference>
<evidence type="ECO:0000256" key="3">
    <source>
        <dbReference type="ARBA" id="ARBA00022643"/>
    </source>
</evidence>
<gene>
    <name evidence="6" type="ORF">B7P33_00900</name>
</gene>
<evidence type="ECO:0000313" key="6">
    <source>
        <dbReference type="EMBL" id="PCE65890.1"/>
    </source>
</evidence>
<dbReference type="PANTHER" id="PTHR33798">
    <property type="entry name" value="FLAVOPROTEIN OXYGENASE"/>
    <property type="match status" value="1"/>
</dbReference>
<keyword evidence="7" id="KW-1185">Reference proteome</keyword>
<accession>A0A2A4GD41</accession>
<dbReference type="EMBL" id="NBWU01000001">
    <property type="protein sequence ID" value="PCE65890.1"/>
    <property type="molecule type" value="Genomic_DNA"/>
</dbReference>
<comment type="caution">
    <text evidence="6">The sequence shown here is derived from an EMBL/GenBank/DDBJ whole genome shotgun (WGS) entry which is preliminary data.</text>
</comment>
<feature type="domain" description="Flavin reductase like" evidence="5">
    <location>
        <begin position="19"/>
        <end position="172"/>
    </location>
</feature>
<dbReference type="SUPFAM" id="SSF50475">
    <property type="entry name" value="FMN-binding split barrel"/>
    <property type="match status" value="1"/>
</dbReference>
<dbReference type="Gene3D" id="2.30.110.10">
    <property type="entry name" value="Electron Transport, Fmn-binding Protein, Chain A"/>
    <property type="match status" value="1"/>
</dbReference>
<evidence type="ECO:0000259" key="5">
    <source>
        <dbReference type="SMART" id="SM00903"/>
    </source>
</evidence>
<sequence length="201" mass="21921">MTIDCAQTDAVTLYKTLTSVVIPRPIAWVGSQDAEGVHNLAPFSFFNVISHDPPHIMISCVNPKGNLKDTARNILSQKQFTVNLVTRPLLEKMNTTAATIPANECEFELAGLTPLPGEYVNAPRVAESQVQFECTLAKDFTLTGATGGATVLIGKIEKIHLNDVIHDGTGRIDAEKYLAVGKLEKHNYYTPEGKFGLSRPK</sequence>
<dbReference type="GO" id="GO:0016646">
    <property type="term" value="F:oxidoreductase activity, acting on the CH-NH group of donors, NAD or NADP as acceptor"/>
    <property type="evidence" value="ECO:0007669"/>
    <property type="project" value="UniProtKB-ARBA"/>
</dbReference>
<evidence type="ECO:0000256" key="4">
    <source>
        <dbReference type="ARBA" id="ARBA00038054"/>
    </source>
</evidence>
<dbReference type="Proteomes" id="UP000219559">
    <property type="component" value="Unassembled WGS sequence"/>
</dbReference>
<dbReference type="PANTHER" id="PTHR33798:SF5">
    <property type="entry name" value="FLAVIN REDUCTASE LIKE DOMAIN-CONTAINING PROTEIN"/>
    <property type="match status" value="1"/>
</dbReference>
<dbReference type="OrthoDB" id="9794638at2"/>
<evidence type="ECO:0000313" key="7">
    <source>
        <dbReference type="Proteomes" id="UP000219559"/>
    </source>
</evidence>
<dbReference type="GO" id="GO:0010181">
    <property type="term" value="F:FMN binding"/>
    <property type="evidence" value="ECO:0007669"/>
    <property type="project" value="InterPro"/>
</dbReference>
<dbReference type="SMART" id="SM00903">
    <property type="entry name" value="Flavin_Reduct"/>
    <property type="match status" value="1"/>
</dbReference>
<comment type="similarity">
    <text evidence="4">Belongs to the flavoredoxin family.</text>
</comment>
<organism evidence="6 7">
    <name type="scientific">Sediminicola luteus</name>
    <dbReference type="NCBI Taxonomy" id="319238"/>
    <lineage>
        <taxon>Bacteria</taxon>
        <taxon>Pseudomonadati</taxon>
        <taxon>Bacteroidota</taxon>
        <taxon>Flavobacteriia</taxon>
        <taxon>Flavobacteriales</taxon>
        <taxon>Flavobacteriaceae</taxon>
        <taxon>Sediminicola</taxon>
    </lineage>
</organism>